<gene>
    <name evidence="2" type="ORF">ACFQRF_26430</name>
</gene>
<evidence type="ECO:0000259" key="1">
    <source>
        <dbReference type="PROSITE" id="PS50995"/>
    </source>
</evidence>
<dbReference type="Pfam" id="PF12802">
    <property type="entry name" value="MarR_2"/>
    <property type="match status" value="1"/>
</dbReference>
<name>A0ABW2KPI0_9ACTN</name>
<evidence type="ECO:0000313" key="2">
    <source>
        <dbReference type="EMBL" id="MFC7331283.1"/>
    </source>
</evidence>
<dbReference type="InterPro" id="IPR036388">
    <property type="entry name" value="WH-like_DNA-bd_sf"/>
</dbReference>
<dbReference type="InterPro" id="IPR036390">
    <property type="entry name" value="WH_DNA-bd_sf"/>
</dbReference>
<dbReference type="PROSITE" id="PS50995">
    <property type="entry name" value="HTH_MARR_2"/>
    <property type="match status" value="1"/>
</dbReference>
<dbReference type="RefSeq" id="WP_379874026.1">
    <property type="nucleotide sequence ID" value="NZ_JBHTBH010000018.1"/>
</dbReference>
<organism evidence="2 3">
    <name type="scientific">Marinactinospora rubrisoli</name>
    <dbReference type="NCBI Taxonomy" id="2715399"/>
    <lineage>
        <taxon>Bacteria</taxon>
        <taxon>Bacillati</taxon>
        <taxon>Actinomycetota</taxon>
        <taxon>Actinomycetes</taxon>
        <taxon>Streptosporangiales</taxon>
        <taxon>Nocardiopsidaceae</taxon>
        <taxon>Marinactinospora</taxon>
    </lineage>
</organism>
<keyword evidence="3" id="KW-1185">Reference proteome</keyword>
<dbReference type="SMART" id="SM00347">
    <property type="entry name" value="HTH_MARR"/>
    <property type="match status" value="1"/>
</dbReference>
<comment type="caution">
    <text evidence="2">The sequence shown here is derived from an EMBL/GenBank/DDBJ whole genome shotgun (WGS) entry which is preliminary data.</text>
</comment>
<proteinExistence type="predicted"/>
<dbReference type="PANTHER" id="PTHR33164">
    <property type="entry name" value="TRANSCRIPTIONAL REGULATOR, MARR FAMILY"/>
    <property type="match status" value="1"/>
</dbReference>
<dbReference type="EMBL" id="JBHTBH010000018">
    <property type="protein sequence ID" value="MFC7331283.1"/>
    <property type="molecule type" value="Genomic_DNA"/>
</dbReference>
<dbReference type="InterPro" id="IPR000835">
    <property type="entry name" value="HTH_MarR-typ"/>
</dbReference>
<sequence>MTVEGDRVAAAEPDDDELITAWGLFYEALHLTSPLLLEGIDPCGKDLSGPWFEVLLRLQRSPGNRLPMSELARQVSLSSGGFTKLADRLERRGYLARQSCPSDRRVTYAALTPEGLALAEQARRKHVALLRTHLLAPLGAEGVRQFAARARELRDSSARAVG</sequence>
<dbReference type="InterPro" id="IPR039422">
    <property type="entry name" value="MarR/SlyA-like"/>
</dbReference>
<reference evidence="3" key="1">
    <citation type="journal article" date="2019" name="Int. J. Syst. Evol. Microbiol.">
        <title>The Global Catalogue of Microorganisms (GCM) 10K type strain sequencing project: providing services to taxonomists for standard genome sequencing and annotation.</title>
        <authorList>
            <consortium name="The Broad Institute Genomics Platform"/>
            <consortium name="The Broad Institute Genome Sequencing Center for Infectious Disease"/>
            <person name="Wu L."/>
            <person name="Ma J."/>
        </authorList>
    </citation>
    <scope>NUCLEOTIDE SEQUENCE [LARGE SCALE GENOMIC DNA]</scope>
    <source>
        <strain evidence="3">CGMCC 4.7382</strain>
    </source>
</reference>
<dbReference type="PANTHER" id="PTHR33164:SF99">
    <property type="entry name" value="MARR FAMILY REGULATORY PROTEIN"/>
    <property type="match status" value="1"/>
</dbReference>
<dbReference type="Proteomes" id="UP001596540">
    <property type="component" value="Unassembled WGS sequence"/>
</dbReference>
<evidence type="ECO:0000313" key="3">
    <source>
        <dbReference type="Proteomes" id="UP001596540"/>
    </source>
</evidence>
<dbReference type="PRINTS" id="PR00598">
    <property type="entry name" value="HTHMARR"/>
</dbReference>
<protein>
    <submittedName>
        <fullName evidence="2">MarR family winged helix-turn-helix transcriptional regulator</fullName>
    </submittedName>
</protein>
<accession>A0ABW2KPI0</accession>
<dbReference type="SUPFAM" id="SSF46785">
    <property type="entry name" value="Winged helix' DNA-binding domain"/>
    <property type="match status" value="1"/>
</dbReference>
<feature type="domain" description="HTH marR-type" evidence="1">
    <location>
        <begin position="15"/>
        <end position="155"/>
    </location>
</feature>
<dbReference type="Gene3D" id="1.10.10.10">
    <property type="entry name" value="Winged helix-like DNA-binding domain superfamily/Winged helix DNA-binding domain"/>
    <property type="match status" value="1"/>
</dbReference>